<organism evidence="5">
    <name type="scientific">Enterobius vermicularis</name>
    <name type="common">Human pinworm</name>
    <dbReference type="NCBI Taxonomy" id="51028"/>
    <lineage>
        <taxon>Eukaryota</taxon>
        <taxon>Metazoa</taxon>
        <taxon>Ecdysozoa</taxon>
        <taxon>Nematoda</taxon>
        <taxon>Chromadorea</taxon>
        <taxon>Rhabditida</taxon>
        <taxon>Spirurina</taxon>
        <taxon>Oxyuridomorpha</taxon>
        <taxon>Oxyuroidea</taxon>
        <taxon>Oxyuridae</taxon>
        <taxon>Enterobius</taxon>
    </lineage>
</organism>
<dbReference type="InterPro" id="IPR017441">
    <property type="entry name" value="Protein_kinase_ATP_BS"/>
</dbReference>
<protein>
    <submittedName>
        <fullName evidence="5">PK_Tyr_Ser-Thr domain-containing protein</fullName>
    </submittedName>
</protein>
<dbReference type="InterPro" id="IPR001245">
    <property type="entry name" value="Ser-Thr/Tyr_kinase_cat_dom"/>
</dbReference>
<proteinExistence type="predicted"/>
<dbReference type="GO" id="GO:0004672">
    <property type="term" value="F:protein kinase activity"/>
    <property type="evidence" value="ECO:0007669"/>
    <property type="project" value="InterPro"/>
</dbReference>
<dbReference type="GO" id="GO:0005524">
    <property type="term" value="F:ATP binding"/>
    <property type="evidence" value="ECO:0007669"/>
    <property type="project" value="UniProtKB-UniRule"/>
</dbReference>
<evidence type="ECO:0000256" key="1">
    <source>
        <dbReference type="PROSITE-ProRule" id="PRU10141"/>
    </source>
</evidence>
<dbReference type="Gene3D" id="2.60.120.200">
    <property type="match status" value="1"/>
</dbReference>
<dbReference type="OrthoDB" id="73209at2759"/>
<keyword evidence="4" id="KW-1185">Reference proteome</keyword>
<keyword evidence="1" id="KW-0067">ATP-binding</keyword>
<dbReference type="STRING" id="51028.A0A0N4VD40"/>
<dbReference type="AlphaFoldDB" id="A0A0N4VD40"/>
<reference evidence="5" key="1">
    <citation type="submission" date="2017-02" db="UniProtKB">
        <authorList>
            <consortium name="WormBaseParasite"/>
        </authorList>
    </citation>
    <scope>IDENTIFICATION</scope>
</reference>
<reference evidence="3 4" key="2">
    <citation type="submission" date="2018-10" db="EMBL/GenBank/DDBJ databases">
        <authorList>
            <consortium name="Pathogen Informatics"/>
        </authorList>
    </citation>
    <scope>NUCLEOTIDE SEQUENCE [LARGE SCALE GENOMIC DNA]</scope>
</reference>
<sequence>MVHPKDDWKIYRIWAVPTHFPSSSSKTNCEWTRVSVEIPPQEKPYKIQFVADDLHETTLKLAIDDISMSRNCFRHVLPKEEKVPKKIKKNLTETVHEVLSNKTNAKRTYLAAGMTIYQQNQVAGVLVISLHLYRYLKRRTKQVELEKNEMGLETIKSVQPVNISRNPIYESLGLTSDLRSIPRENITFKDALGQGAFGEVFEGCLVINDRKIAVAIKSLPTTNSKDAVDDFEMEALIMR</sequence>
<evidence type="ECO:0000313" key="5">
    <source>
        <dbReference type="WBParaSite" id="EVEC_0000850901-mRNA-1"/>
    </source>
</evidence>
<gene>
    <name evidence="3" type="ORF">EVEC_LOCUS7993</name>
</gene>
<dbReference type="WBParaSite" id="EVEC_0000850901-mRNA-1">
    <property type="protein sequence ID" value="EVEC_0000850901-mRNA-1"/>
    <property type="gene ID" value="EVEC_0000850901"/>
</dbReference>
<dbReference type="Pfam" id="PF07714">
    <property type="entry name" value="PK_Tyr_Ser-Thr"/>
    <property type="match status" value="1"/>
</dbReference>
<dbReference type="Proteomes" id="UP000274131">
    <property type="component" value="Unassembled WGS sequence"/>
</dbReference>
<dbReference type="SUPFAM" id="SSF56112">
    <property type="entry name" value="Protein kinase-like (PK-like)"/>
    <property type="match status" value="1"/>
</dbReference>
<dbReference type="PROSITE" id="PS00107">
    <property type="entry name" value="PROTEIN_KINASE_ATP"/>
    <property type="match status" value="1"/>
</dbReference>
<feature type="domain" description="Serine-threonine/tyrosine-protein kinase catalytic" evidence="2">
    <location>
        <begin position="186"/>
        <end position="239"/>
    </location>
</feature>
<feature type="binding site" evidence="1">
    <location>
        <position position="217"/>
    </location>
    <ligand>
        <name>ATP</name>
        <dbReference type="ChEBI" id="CHEBI:30616"/>
    </ligand>
</feature>
<evidence type="ECO:0000313" key="3">
    <source>
        <dbReference type="EMBL" id="VDD93242.1"/>
    </source>
</evidence>
<accession>A0A0N4VD40</accession>
<evidence type="ECO:0000313" key="4">
    <source>
        <dbReference type="Proteomes" id="UP000274131"/>
    </source>
</evidence>
<dbReference type="Gene3D" id="3.30.200.20">
    <property type="entry name" value="Phosphorylase Kinase, domain 1"/>
    <property type="match status" value="1"/>
</dbReference>
<evidence type="ECO:0000259" key="2">
    <source>
        <dbReference type="Pfam" id="PF07714"/>
    </source>
</evidence>
<name>A0A0N4VD40_ENTVE</name>
<dbReference type="EMBL" id="UXUI01009203">
    <property type="protein sequence ID" value="VDD93242.1"/>
    <property type="molecule type" value="Genomic_DNA"/>
</dbReference>
<dbReference type="InterPro" id="IPR011009">
    <property type="entry name" value="Kinase-like_dom_sf"/>
</dbReference>
<keyword evidence="1" id="KW-0547">Nucleotide-binding</keyword>